<name>A0A0M0JXZ9_9EUKA</name>
<comment type="caution">
    <text evidence="7">The sequence shown here is derived from an EMBL/GenBank/DDBJ whole genome shotgun (WGS) entry which is preliminary data.</text>
</comment>
<keyword evidence="4 6" id="KW-0106">Calcium</keyword>
<organism evidence="7 8">
    <name type="scientific">Chrysochromulina tobinii</name>
    <dbReference type="NCBI Taxonomy" id="1460289"/>
    <lineage>
        <taxon>Eukaryota</taxon>
        <taxon>Haptista</taxon>
        <taxon>Haptophyta</taxon>
        <taxon>Prymnesiophyceae</taxon>
        <taxon>Prymnesiales</taxon>
        <taxon>Chrysochromulinaceae</taxon>
        <taxon>Chrysochromulina</taxon>
    </lineage>
</organism>
<feature type="binding site" evidence="6">
    <location>
        <position position="247"/>
    </location>
    <ligand>
        <name>Ca(2+)</name>
        <dbReference type="ChEBI" id="CHEBI:29108"/>
    </ligand>
</feature>
<dbReference type="GO" id="GO:0005509">
    <property type="term" value="F:calcium ion binding"/>
    <property type="evidence" value="ECO:0007669"/>
    <property type="project" value="InterPro"/>
</dbReference>
<accession>A0A0M0JXZ9</accession>
<dbReference type="GO" id="GO:0030166">
    <property type="term" value="P:proteoglycan biosynthetic process"/>
    <property type="evidence" value="ECO:0007669"/>
    <property type="project" value="TreeGrafter"/>
</dbReference>
<protein>
    <submittedName>
        <fullName evidence="7">Soluble calcium-activated nucleotidase 1-like protein</fullName>
    </submittedName>
</protein>
<dbReference type="EMBL" id="JWZX01002069">
    <property type="protein sequence ID" value="KOO31187.1"/>
    <property type="molecule type" value="Genomic_DNA"/>
</dbReference>
<evidence type="ECO:0000256" key="2">
    <source>
        <dbReference type="ARBA" id="ARBA00022723"/>
    </source>
</evidence>
<keyword evidence="2 6" id="KW-0479">Metal-binding</keyword>
<feature type="binding site" evidence="6">
    <location>
        <position position="176"/>
    </location>
    <ligand>
        <name>Ca(2+)</name>
        <dbReference type="ChEBI" id="CHEBI:29108"/>
    </ligand>
</feature>
<evidence type="ECO:0000313" key="8">
    <source>
        <dbReference type="Proteomes" id="UP000037460"/>
    </source>
</evidence>
<feature type="binding site" evidence="6">
    <location>
        <position position="117"/>
    </location>
    <ligand>
        <name>Ca(2+)</name>
        <dbReference type="ChEBI" id="CHEBI:29108"/>
    </ligand>
</feature>
<proteinExistence type="inferred from homology"/>
<evidence type="ECO:0000256" key="1">
    <source>
        <dbReference type="ARBA" id="ARBA00001913"/>
    </source>
</evidence>
<dbReference type="Proteomes" id="UP000037460">
    <property type="component" value="Unassembled WGS sequence"/>
</dbReference>
<dbReference type="AlphaFoldDB" id="A0A0M0JXZ9"/>
<sequence>MPDAPVVPKPPFDLTKGKENSCKHLFESLESTKSVWVKMMSKATAPAVGTEMRLMFIADQDQASRVGEDAKWETKLASGVLKYHGNLGEGSYTLTAGPEARLYTRRGDKDGRGAEYSALELFDGKLLTMCDRTGNCDEIKITADGTLDIVPLVDAAGLPVAFRMGDGKKDKALKVEWATKKDGVLVVGSTGKERTDDDGNVVHEGEMWVKKLAASTYEIEHVDMRSFYNALRVAARCEQGAGYMIHEGGRWSDVHGAWLFMPRKLSRERYDEVVDAAKCVNLMLTCPDPPAPDGANVAMGEYLEFCDLRGCSDFLFVPGSNDCHIFVIRTEETLEGVLSTYASVIDLEGKVLMPEAVFQTERKFEGVAEVTEAFWEALVKSAAAEGVTP</sequence>
<evidence type="ECO:0000256" key="4">
    <source>
        <dbReference type="ARBA" id="ARBA00022837"/>
    </source>
</evidence>
<dbReference type="SUPFAM" id="SSF101887">
    <property type="entry name" value="Apyrase"/>
    <property type="match status" value="1"/>
</dbReference>
<reference evidence="8" key="1">
    <citation type="journal article" date="2015" name="PLoS Genet.">
        <title>Genome Sequence and Transcriptome Analyses of Chrysochromulina tobin: Metabolic Tools for Enhanced Algal Fitness in the Prominent Order Prymnesiales (Haptophyceae).</title>
        <authorList>
            <person name="Hovde B.T."/>
            <person name="Deodato C.R."/>
            <person name="Hunsperger H.M."/>
            <person name="Ryken S.A."/>
            <person name="Yost W."/>
            <person name="Jha R.K."/>
            <person name="Patterson J."/>
            <person name="Monnat R.J. Jr."/>
            <person name="Barlow S.B."/>
            <person name="Starkenburg S.R."/>
            <person name="Cattolico R.A."/>
        </authorList>
    </citation>
    <scope>NUCLEOTIDE SEQUENCE</scope>
    <source>
        <strain evidence="8">CCMP291</strain>
    </source>
</reference>
<dbReference type="InterPro" id="IPR036258">
    <property type="entry name" value="Apyrase_sf"/>
</dbReference>
<dbReference type="PANTHER" id="PTHR13023:SF3">
    <property type="entry name" value="SOLUBLE CALCIUM-ACTIVATED NUCLEOTIDASE 1"/>
    <property type="match status" value="1"/>
</dbReference>
<dbReference type="Gene3D" id="2.120.10.100">
    <property type="entry name" value="Apyrase"/>
    <property type="match status" value="1"/>
</dbReference>
<evidence type="ECO:0000256" key="3">
    <source>
        <dbReference type="ARBA" id="ARBA00022801"/>
    </source>
</evidence>
<dbReference type="InterPro" id="IPR009283">
    <property type="entry name" value="Apyrase"/>
</dbReference>
<comment type="similarity">
    <text evidence="5">Belongs to the apyrase family.</text>
</comment>
<gene>
    <name evidence="7" type="ORF">Ctob_006874</name>
</gene>
<feature type="binding site" evidence="6">
    <location>
        <position position="312"/>
    </location>
    <ligand>
        <name>Ca(2+)</name>
        <dbReference type="ChEBI" id="CHEBI:29108"/>
    </ligand>
</feature>
<dbReference type="OrthoDB" id="25028at2759"/>
<comment type="cofactor">
    <cofactor evidence="1 6">
        <name>Ca(2+)</name>
        <dbReference type="ChEBI" id="CHEBI:29108"/>
    </cofactor>
</comment>
<dbReference type="Pfam" id="PF06079">
    <property type="entry name" value="Apyrase"/>
    <property type="match status" value="1"/>
</dbReference>
<evidence type="ECO:0000313" key="7">
    <source>
        <dbReference type="EMBL" id="KOO31187.1"/>
    </source>
</evidence>
<keyword evidence="3" id="KW-0378">Hydrolase</keyword>
<dbReference type="GO" id="GO:0004382">
    <property type="term" value="F:GDP phosphatase activity"/>
    <property type="evidence" value="ECO:0007669"/>
    <property type="project" value="TreeGrafter"/>
</dbReference>
<evidence type="ECO:0000256" key="5">
    <source>
        <dbReference type="ARBA" id="ARBA00025738"/>
    </source>
</evidence>
<dbReference type="PANTHER" id="PTHR13023">
    <property type="entry name" value="APYRASE"/>
    <property type="match status" value="1"/>
</dbReference>
<evidence type="ECO:0000256" key="6">
    <source>
        <dbReference type="PIRSR" id="PIRSR609283-1"/>
    </source>
</evidence>
<dbReference type="GO" id="GO:0045134">
    <property type="term" value="F:UDP phosphatase activity"/>
    <property type="evidence" value="ECO:0007669"/>
    <property type="project" value="TreeGrafter"/>
</dbReference>
<keyword evidence="8" id="KW-1185">Reference proteome</keyword>
<feature type="binding site" evidence="6">
    <location>
        <position position="365"/>
    </location>
    <ligand>
        <name>Ca(2+)</name>
        <dbReference type="ChEBI" id="CHEBI:29108"/>
    </ligand>
</feature>